<dbReference type="EMBL" id="ML995831">
    <property type="protein sequence ID" value="KAF2769711.1"/>
    <property type="molecule type" value="Genomic_DNA"/>
</dbReference>
<reference evidence="2" key="1">
    <citation type="journal article" date="2020" name="Stud. Mycol.">
        <title>101 Dothideomycetes genomes: a test case for predicting lifestyles and emergence of pathogens.</title>
        <authorList>
            <person name="Haridas S."/>
            <person name="Albert R."/>
            <person name="Binder M."/>
            <person name="Bloem J."/>
            <person name="Labutti K."/>
            <person name="Salamov A."/>
            <person name="Andreopoulos B."/>
            <person name="Baker S."/>
            <person name="Barry K."/>
            <person name="Bills G."/>
            <person name="Bluhm B."/>
            <person name="Cannon C."/>
            <person name="Castanera R."/>
            <person name="Culley D."/>
            <person name="Daum C."/>
            <person name="Ezra D."/>
            <person name="Gonzalez J."/>
            <person name="Henrissat B."/>
            <person name="Kuo A."/>
            <person name="Liang C."/>
            <person name="Lipzen A."/>
            <person name="Lutzoni F."/>
            <person name="Magnuson J."/>
            <person name="Mondo S."/>
            <person name="Nolan M."/>
            <person name="Ohm R."/>
            <person name="Pangilinan J."/>
            <person name="Park H.-J."/>
            <person name="Ramirez L."/>
            <person name="Alfaro M."/>
            <person name="Sun H."/>
            <person name="Tritt A."/>
            <person name="Yoshinaga Y."/>
            <person name="Zwiers L.-H."/>
            <person name="Turgeon B."/>
            <person name="Goodwin S."/>
            <person name="Spatafora J."/>
            <person name="Crous P."/>
            <person name="Grigoriev I."/>
        </authorList>
    </citation>
    <scope>NUCLEOTIDE SEQUENCE</scope>
    <source>
        <strain evidence="2">CBS 116005</strain>
    </source>
</reference>
<protein>
    <submittedName>
        <fullName evidence="2">Uncharacterized protein</fullName>
    </submittedName>
</protein>
<evidence type="ECO:0000313" key="3">
    <source>
        <dbReference type="Proteomes" id="UP000799436"/>
    </source>
</evidence>
<keyword evidence="3" id="KW-1185">Reference proteome</keyword>
<gene>
    <name evidence="2" type="ORF">EJ03DRAFT_87230</name>
</gene>
<evidence type="ECO:0000313" key="2">
    <source>
        <dbReference type="EMBL" id="KAF2769711.1"/>
    </source>
</evidence>
<evidence type="ECO:0000256" key="1">
    <source>
        <dbReference type="SAM" id="MobiDB-lite"/>
    </source>
</evidence>
<accession>A0A6G1L9V3</accession>
<organism evidence="2 3">
    <name type="scientific">Teratosphaeria nubilosa</name>
    <dbReference type="NCBI Taxonomy" id="161662"/>
    <lineage>
        <taxon>Eukaryota</taxon>
        <taxon>Fungi</taxon>
        <taxon>Dikarya</taxon>
        <taxon>Ascomycota</taxon>
        <taxon>Pezizomycotina</taxon>
        <taxon>Dothideomycetes</taxon>
        <taxon>Dothideomycetidae</taxon>
        <taxon>Mycosphaerellales</taxon>
        <taxon>Teratosphaeriaceae</taxon>
        <taxon>Teratosphaeria</taxon>
    </lineage>
</organism>
<dbReference type="Proteomes" id="UP000799436">
    <property type="component" value="Unassembled WGS sequence"/>
</dbReference>
<name>A0A6G1L9V3_9PEZI</name>
<proteinExistence type="predicted"/>
<dbReference type="AlphaFoldDB" id="A0A6G1L9V3"/>
<sequence>MTPTPTIRYSDYGFHTVPTKESMLQEGLGSAHYFVSTSSHFSLFFPNSSLASQNLLPALQRFNHHRSNGSFTDAQGAHPPPPDFPGPLHGSSNAKWHGRQHGVRALLLTVLKMPKKPCTDYETVSSIVMPLLRERKRESCPSKNMTLSRF</sequence>
<feature type="region of interest" description="Disordered" evidence="1">
    <location>
        <begin position="66"/>
        <end position="96"/>
    </location>
</feature>